<evidence type="ECO:0000256" key="1">
    <source>
        <dbReference type="SAM" id="Phobius"/>
    </source>
</evidence>
<reference evidence="2 3" key="1">
    <citation type="submission" date="2009-08" db="EMBL/GenBank/DDBJ databases">
        <title>The draft genome of Rhodobacter sp. SW2.</title>
        <authorList>
            <consortium name="US DOE Joint Genome Institute (JGI-PGF)"/>
            <person name="Lucas S."/>
            <person name="Copeland A."/>
            <person name="Lapidus A."/>
            <person name="Glavina del Rio T."/>
            <person name="Tice H."/>
            <person name="Bruce D."/>
            <person name="Goodwin L."/>
            <person name="Pitluck S."/>
            <person name="Larimer F."/>
            <person name="Land M.L."/>
            <person name="Hauser L."/>
            <person name="Emerson D."/>
        </authorList>
    </citation>
    <scope>NUCLEOTIDE SEQUENCE [LARGE SCALE GENOMIC DNA]</scope>
    <source>
        <strain evidence="2 3">SW2</strain>
    </source>
</reference>
<keyword evidence="3" id="KW-1185">Reference proteome</keyword>
<evidence type="ECO:0000313" key="3">
    <source>
        <dbReference type="Proteomes" id="UP000010121"/>
    </source>
</evidence>
<evidence type="ECO:0000313" key="2">
    <source>
        <dbReference type="EMBL" id="EEW24168.1"/>
    </source>
</evidence>
<accession>C8S4A9</accession>
<name>C8S4A9_9RHOB</name>
<keyword evidence="1" id="KW-1133">Transmembrane helix</keyword>
<sequence>MILPASSPKFEKRLRRSIADGRLLIADAINADDPARRPILIVRFAATAALGLLLAGFSILAVFVVLNLVFHFSLG</sequence>
<dbReference type="RefSeq" id="WP_008032213.1">
    <property type="nucleotide sequence ID" value="NZ_ACYY01000024.1"/>
</dbReference>
<keyword evidence="1" id="KW-0472">Membrane</keyword>
<dbReference type="AlphaFoldDB" id="C8S4A9"/>
<dbReference type="EMBL" id="ACYY01000024">
    <property type="protein sequence ID" value="EEW24168.1"/>
    <property type="molecule type" value="Genomic_DNA"/>
</dbReference>
<dbReference type="STRING" id="371731.Rsw2DRAFT_2887"/>
<protein>
    <submittedName>
        <fullName evidence="2">Uncharacterized protein</fullName>
    </submittedName>
</protein>
<feature type="transmembrane region" description="Helical" evidence="1">
    <location>
        <begin position="44"/>
        <end position="70"/>
    </location>
</feature>
<organism evidence="2 3">
    <name type="scientific">Rhodobacter ferrooxidans</name>
    <dbReference type="NCBI Taxonomy" id="371731"/>
    <lineage>
        <taxon>Bacteria</taxon>
        <taxon>Pseudomonadati</taxon>
        <taxon>Pseudomonadota</taxon>
        <taxon>Alphaproteobacteria</taxon>
        <taxon>Rhodobacterales</taxon>
        <taxon>Rhodobacter group</taxon>
        <taxon>Rhodobacter</taxon>
    </lineage>
</organism>
<dbReference type="Proteomes" id="UP000010121">
    <property type="component" value="Unassembled WGS sequence"/>
</dbReference>
<proteinExistence type="predicted"/>
<gene>
    <name evidence="2" type="ORF">Rsw2DRAFT_2887</name>
</gene>
<keyword evidence="1" id="KW-0812">Transmembrane</keyword>
<comment type="caution">
    <text evidence="2">The sequence shown here is derived from an EMBL/GenBank/DDBJ whole genome shotgun (WGS) entry which is preliminary data.</text>
</comment>